<dbReference type="EMBL" id="SLXM01000014">
    <property type="protein sequence ID" value="TCP22101.1"/>
    <property type="molecule type" value="Genomic_DNA"/>
</dbReference>
<dbReference type="Proteomes" id="UP000294564">
    <property type="component" value="Unassembled WGS sequence"/>
</dbReference>
<proteinExistence type="predicted"/>
<keyword evidence="2" id="KW-1185">Reference proteome</keyword>
<dbReference type="AlphaFoldDB" id="A0A4R2NKT5"/>
<evidence type="ECO:0000313" key="2">
    <source>
        <dbReference type="Proteomes" id="UP000294564"/>
    </source>
</evidence>
<comment type="caution">
    <text evidence="1">The sequence shown here is derived from an EMBL/GenBank/DDBJ whole genome shotgun (WGS) entry which is preliminary data.</text>
</comment>
<accession>A0A4R2NKT5</accession>
<name>A0A4R2NKT5_9FLAO</name>
<gene>
    <name evidence="1" type="ORF">EV195_1146</name>
</gene>
<reference evidence="1 2" key="1">
    <citation type="submission" date="2019-03" db="EMBL/GenBank/DDBJ databases">
        <title>Genomic Encyclopedia of Type Strains, Phase IV (KMG-IV): sequencing the most valuable type-strain genomes for metagenomic binning, comparative biology and taxonomic classification.</title>
        <authorList>
            <person name="Goeker M."/>
        </authorList>
    </citation>
    <scope>NUCLEOTIDE SEQUENCE [LARGE SCALE GENOMIC DNA]</scope>
    <source>
        <strain evidence="1 2">DSM 14836</strain>
    </source>
</reference>
<organism evidence="1 2">
    <name type="scientific">Tenacibaculum skagerrakense</name>
    <dbReference type="NCBI Taxonomy" id="186571"/>
    <lineage>
        <taxon>Bacteria</taxon>
        <taxon>Pseudomonadati</taxon>
        <taxon>Bacteroidota</taxon>
        <taxon>Flavobacteriia</taxon>
        <taxon>Flavobacteriales</taxon>
        <taxon>Flavobacteriaceae</taxon>
        <taxon>Tenacibaculum</taxon>
    </lineage>
</organism>
<dbReference type="RefSeq" id="WP_243693137.1">
    <property type="nucleotide sequence ID" value="NZ_SLXM01000014.1"/>
</dbReference>
<protein>
    <submittedName>
        <fullName evidence="1">Uncharacterized protein</fullName>
    </submittedName>
</protein>
<sequence>MKKVILFFLFISCTLIHCKDKPKKTEKSVKIVSTEKVIEKPINNFTNIQFDNSSKTILIIAALCDNKYQGIVPVPEKLGNGQNPKNNLYWGAAYGIKSFFKRSENWTLKHSKKLDTLILERLVFKHKTRDYTIVADAYDGKYIKEATETFLRSSAGIEKDVFNINKDTIGIKGNANLIAYIGHDGLMDFELHERFINEDKEKRDVIILACFSKNYFQPHLQKANINPLVWTTGLMAPEAYTIHEAFEGYIKNESNEAISLRAAKAYNKYQKCGLNASKRLLVTN</sequence>
<evidence type="ECO:0000313" key="1">
    <source>
        <dbReference type="EMBL" id="TCP22101.1"/>
    </source>
</evidence>